<evidence type="ECO:0000256" key="1">
    <source>
        <dbReference type="ARBA" id="ARBA00023015"/>
    </source>
</evidence>
<evidence type="ECO:0000313" key="5">
    <source>
        <dbReference type="EMBL" id="UVI28223.1"/>
    </source>
</evidence>
<accession>A0ABY5S419</accession>
<dbReference type="PROSITE" id="PS50995">
    <property type="entry name" value="HTH_MARR_2"/>
    <property type="match status" value="1"/>
</dbReference>
<keyword evidence="6" id="KW-1185">Reference proteome</keyword>
<evidence type="ECO:0000313" key="6">
    <source>
        <dbReference type="Proteomes" id="UP001057877"/>
    </source>
</evidence>
<feature type="domain" description="HTH marR-type" evidence="4">
    <location>
        <begin position="18"/>
        <end position="149"/>
    </location>
</feature>
<evidence type="ECO:0000256" key="3">
    <source>
        <dbReference type="ARBA" id="ARBA00023163"/>
    </source>
</evidence>
<organism evidence="5 6">
    <name type="scientific">Paenibacillus spongiae</name>
    <dbReference type="NCBI Taxonomy" id="2909671"/>
    <lineage>
        <taxon>Bacteria</taxon>
        <taxon>Bacillati</taxon>
        <taxon>Bacillota</taxon>
        <taxon>Bacilli</taxon>
        <taxon>Bacillales</taxon>
        <taxon>Paenibacillaceae</taxon>
        <taxon>Paenibacillus</taxon>
    </lineage>
</organism>
<sequence>MTEHYAEDNEELMNIAYSERFQRAFSLINRKLNGVITQQLEEGLTGPQCYILKLIMEKGHATTSQLAERMEVKPSAITVMIERLVQNGFVERNPDANDRRVIQLQLTESGKHAIFKVRQQYHSILSRLFHESDIEDREAFIGSFERIAQAASKLND</sequence>
<proteinExistence type="predicted"/>
<dbReference type="Pfam" id="PF01047">
    <property type="entry name" value="MarR"/>
    <property type="match status" value="1"/>
</dbReference>
<reference evidence="5" key="1">
    <citation type="submission" date="2022-01" db="EMBL/GenBank/DDBJ databases">
        <title>Paenibacillus spongiae sp. nov., isolated from marine sponge.</title>
        <authorList>
            <person name="Li Z."/>
            <person name="Zhang M."/>
        </authorList>
    </citation>
    <scope>NUCLEOTIDE SEQUENCE</scope>
    <source>
        <strain evidence="5">PHS-Z3</strain>
    </source>
</reference>
<dbReference type="Gene3D" id="1.10.10.10">
    <property type="entry name" value="Winged helix-like DNA-binding domain superfamily/Winged helix DNA-binding domain"/>
    <property type="match status" value="1"/>
</dbReference>
<dbReference type="PRINTS" id="PR00598">
    <property type="entry name" value="HTHMARR"/>
</dbReference>
<name>A0ABY5S419_9BACL</name>
<dbReference type="InterPro" id="IPR036388">
    <property type="entry name" value="WH-like_DNA-bd_sf"/>
</dbReference>
<dbReference type="Proteomes" id="UP001057877">
    <property type="component" value="Chromosome"/>
</dbReference>
<dbReference type="InterPro" id="IPR000835">
    <property type="entry name" value="HTH_MarR-typ"/>
</dbReference>
<dbReference type="PANTHER" id="PTHR42756">
    <property type="entry name" value="TRANSCRIPTIONAL REGULATOR, MARR"/>
    <property type="match status" value="1"/>
</dbReference>
<dbReference type="SMART" id="SM00347">
    <property type="entry name" value="HTH_MARR"/>
    <property type="match status" value="1"/>
</dbReference>
<dbReference type="EMBL" id="CP091430">
    <property type="protein sequence ID" value="UVI28223.1"/>
    <property type="molecule type" value="Genomic_DNA"/>
</dbReference>
<protein>
    <submittedName>
        <fullName evidence="5">MarR family transcriptional regulator</fullName>
    </submittedName>
</protein>
<evidence type="ECO:0000256" key="2">
    <source>
        <dbReference type="ARBA" id="ARBA00023125"/>
    </source>
</evidence>
<dbReference type="InterPro" id="IPR036390">
    <property type="entry name" value="WH_DNA-bd_sf"/>
</dbReference>
<gene>
    <name evidence="5" type="ORF">L1F29_22580</name>
</gene>
<dbReference type="SUPFAM" id="SSF46785">
    <property type="entry name" value="Winged helix' DNA-binding domain"/>
    <property type="match status" value="1"/>
</dbReference>
<dbReference type="PANTHER" id="PTHR42756:SF1">
    <property type="entry name" value="TRANSCRIPTIONAL REPRESSOR OF EMRAB OPERON"/>
    <property type="match status" value="1"/>
</dbReference>
<keyword evidence="3" id="KW-0804">Transcription</keyword>
<keyword evidence="1" id="KW-0805">Transcription regulation</keyword>
<keyword evidence="2" id="KW-0238">DNA-binding</keyword>
<dbReference type="RefSeq" id="WP_258384311.1">
    <property type="nucleotide sequence ID" value="NZ_CP091430.1"/>
</dbReference>
<evidence type="ECO:0000259" key="4">
    <source>
        <dbReference type="PROSITE" id="PS50995"/>
    </source>
</evidence>